<comment type="caution">
    <text evidence="1">The sequence shown here is derived from an EMBL/GenBank/DDBJ whole genome shotgun (WGS) entry which is preliminary data.</text>
</comment>
<dbReference type="OrthoDB" id="3789824at2759"/>
<evidence type="ECO:0000313" key="1">
    <source>
        <dbReference type="EMBL" id="TQN64903.1"/>
    </source>
</evidence>
<evidence type="ECO:0000313" key="2">
    <source>
        <dbReference type="Proteomes" id="UP000326340"/>
    </source>
</evidence>
<dbReference type="EMBL" id="PUHP01001944">
    <property type="protein sequence ID" value="TQN64903.1"/>
    <property type="molecule type" value="Genomic_DNA"/>
</dbReference>
<accession>A0A5Q4BD72</accession>
<dbReference type="AlphaFoldDB" id="A0A5Q4BD72"/>
<reference evidence="1 2" key="1">
    <citation type="journal article" date="2019" name="Sci. Rep.">
        <title>Colletotrichum shisoi sp. nov., an anthracnose pathogen of Perilla frutescens in Japan: molecular phylogenetic, morphological and genomic evidence.</title>
        <authorList>
            <person name="Gan P."/>
            <person name="Tsushima A."/>
            <person name="Hiroyama R."/>
            <person name="Narusaka M."/>
            <person name="Takano Y."/>
            <person name="Narusaka Y."/>
            <person name="Kawaradani M."/>
            <person name="Damm U."/>
            <person name="Shirasu K."/>
        </authorList>
    </citation>
    <scope>NUCLEOTIDE SEQUENCE [LARGE SCALE GENOMIC DNA]</scope>
    <source>
        <strain evidence="1 2">PG-2018a</strain>
    </source>
</reference>
<dbReference type="Proteomes" id="UP000326340">
    <property type="component" value="Unassembled WGS sequence"/>
</dbReference>
<protein>
    <submittedName>
        <fullName evidence="1">Uncharacterized protein</fullName>
    </submittedName>
</protein>
<organism evidence="1 2">
    <name type="scientific">Colletotrichum shisoi</name>
    <dbReference type="NCBI Taxonomy" id="2078593"/>
    <lineage>
        <taxon>Eukaryota</taxon>
        <taxon>Fungi</taxon>
        <taxon>Dikarya</taxon>
        <taxon>Ascomycota</taxon>
        <taxon>Pezizomycotina</taxon>
        <taxon>Sordariomycetes</taxon>
        <taxon>Hypocreomycetidae</taxon>
        <taxon>Glomerellales</taxon>
        <taxon>Glomerellaceae</taxon>
        <taxon>Colletotrichum</taxon>
        <taxon>Colletotrichum destructivum species complex</taxon>
    </lineage>
</organism>
<sequence length="123" mass="13430">MTPAPARDGTVTSAGRLCHRTPCLVYEGRRSRLKPDECWMCRRQAARFGEAAQKLADSMISINYRPGPGAAVVKENLSRRGRDEPKSALTRHCSEDDPLNDDLSRLASGGVCPRSTGLVGYLV</sequence>
<keyword evidence="2" id="KW-1185">Reference proteome</keyword>
<gene>
    <name evidence="1" type="ORF">CSHISOI_10508</name>
</gene>
<name>A0A5Q4BD72_9PEZI</name>
<proteinExistence type="predicted"/>